<comment type="similarity">
    <text evidence="5">Belongs to the class I-like SAM-binding methyltransferase superfamily. C5-methyltransferase family.</text>
</comment>
<dbReference type="InterPro" id="IPR050390">
    <property type="entry name" value="C5-Methyltransferase"/>
</dbReference>
<dbReference type="Pfam" id="PF25423">
    <property type="entry name" value="DUF7893"/>
    <property type="match status" value="1"/>
</dbReference>
<dbReference type="PANTHER" id="PTHR10629:SF54">
    <property type="entry name" value="DNA METHYLTRANSFERASE DIM-2"/>
    <property type="match status" value="1"/>
</dbReference>
<evidence type="ECO:0000256" key="1">
    <source>
        <dbReference type="ARBA" id="ARBA00011975"/>
    </source>
</evidence>
<evidence type="ECO:0000256" key="5">
    <source>
        <dbReference type="PROSITE-ProRule" id="PRU01016"/>
    </source>
</evidence>
<dbReference type="GO" id="GO:0044027">
    <property type="term" value="P:negative regulation of gene expression via chromosomal CpG island methylation"/>
    <property type="evidence" value="ECO:0007669"/>
    <property type="project" value="TreeGrafter"/>
</dbReference>
<dbReference type="GO" id="GO:0003886">
    <property type="term" value="F:DNA (cytosine-5-)-methyltransferase activity"/>
    <property type="evidence" value="ECO:0007669"/>
    <property type="project" value="UniProtKB-EC"/>
</dbReference>
<dbReference type="GO" id="GO:0003677">
    <property type="term" value="F:DNA binding"/>
    <property type="evidence" value="ECO:0007669"/>
    <property type="project" value="TreeGrafter"/>
</dbReference>
<protein>
    <recommendedName>
        <fullName evidence="1">DNA (cytosine-5-)-methyltransferase</fullName>
        <ecNumber evidence="1">2.1.1.37</ecNumber>
    </recommendedName>
</protein>
<feature type="domain" description="DUF7893" evidence="7">
    <location>
        <begin position="2"/>
        <end position="83"/>
    </location>
</feature>
<gene>
    <name evidence="8" type="ORF">CERZMDRAFT_58336</name>
</gene>
<evidence type="ECO:0000256" key="2">
    <source>
        <dbReference type="ARBA" id="ARBA00022603"/>
    </source>
</evidence>
<dbReference type="InterPro" id="IPR001525">
    <property type="entry name" value="C5_MeTfrase"/>
</dbReference>
<proteinExistence type="inferred from homology"/>
<keyword evidence="2 5" id="KW-0489">Methyltransferase</keyword>
<dbReference type="PROSITE" id="PS51679">
    <property type="entry name" value="SAM_MT_C5"/>
    <property type="match status" value="1"/>
</dbReference>
<name>A0A6A6FJR5_9PEZI</name>
<evidence type="ECO:0000256" key="4">
    <source>
        <dbReference type="ARBA" id="ARBA00022691"/>
    </source>
</evidence>
<reference evidence="8" key="1">
    <citation type="journal article" date="2020" name="Stud. Mycol.">
        <title>101 Dothideomycetes genomes: a test case for predicting lifestyles and emergence of pathogens.</title>
        <authorList>
            <person name="Haridas S."/>
            <person name="Albert R."/>
            <person name="Binder M."/>
            <person name="Bloem J."/>
            <person name="Labutti K."/>
            <person name="Salamov A."/>
            <person name="Andreopoulos B."/>
            <person name="Baker S."/>
            <person name="Barry K."/>
            <person name="Bills G."/>
            <person name="Bluhm B."/>
            <person name="Cannon C."/>
            <person name="Castanera R."/>
            <person name="Culley D."/>
            <person name="Daum C."/>
            <person name="Ezra D."/>
            <person name="Gonzalez J."/>
            <person name="Henrissat B."/>
            <person name="Kuo A."/>
            <person name="Liang C."/>
            <person name="Lipzen A."/>
            <person name="Lutzoni F."/>
            <person name="Magnuson J."/>
            <person name="Mondo S."/>
            <person name="Nolan M."/>
            <person name="Ohm R."/>
            <person name="Pangilinan J."/>
            <person name="Park H.-J."/>
            <person name="Ramirez L."/>
            <person name="Alfaro M."/>
            <person name="Sun H."/>
            <person name="Tritt A."/>
            <person name="Yoshinaga Y."/>
            <person name="Zwiers L.-H."/>
            <person name="Turgeon B."/>
            <person name="Goodwin S."/>
            <person name="Spatafora J."/>
            <person name="Crous P."/>
            <person name="Grigoriev I."/>
        </authorList>
    </citation>
    <scope>NUCLEOTIDE SEQUENCE</scope>
    <source>
        <strain evidence="8">SCOH1-5</strain>
    </source>
</reference>
<keyword evidence="9" id="KW-1185">Reference proteome</keyword>
<dbReference type="PRINTS" id="PR00105">
    <property type="entry name" value="C5METTRFRASE"/>
</dbReference>
<evidence type="ECO:0000313" key="8">
    <source>
        <dbReference type="EMBL" id="KAF2213643.1"/>
    </source>
</evidence>
<dbReference type="Gene3D" id="3.90.120.10">
    <property type="entry name" value="DNA Methylase, subunit A, domain 2"/>
    <property type="match status" value="1"/>
</dbReference>
<dbReference type="EC" id="2.1.1.37" evidence="1"/>
<dbReference type="Proteomes" id="UP000799539">
    <property type="component" value="Unassembled WGS sequence"/>
</dbReference>
<dbReference type="InterPro" id="IPR029063">
    <property type="entry name" value="SAM-dependent_MTases_sf"/>
</dbReference>
<dbReference type="EMBL" id="ML992670">
    <property type="protein sequence ID" value="KAF2213643.1"/>
    <property type="molecule type" value="Genomic_DNA"/>
</dbReference>
<feature type="region of interest" description="Disordered" evidence="6">
    <location>
        <begin position="811"/>
        <end position="833"/>
    </location>
</feature>
<dbReference type="Pfam" id="PF00145">
    <property type="entry name" value="DNA_methylase"/>
    <property type="match status" value="1"/>
</dbReference>
<keyword evidence="3 5" id="KW-0808">Transferase</keyword>
<dbReference type="GO" id="GO:0005634">
    <property type="term" value="C:nucleus"/>
    <property type="evidence" value="ECO:0007669"/>
    <property type="project" value="TreeGrafter"/>
</dbReference>
<dbReference type="GO" id="GO:0032259">
    <property type="term" value="P:methylation"/>
    <property type="evidence" value="ECO:0007669"/>
    <property type="project" value="UniProtKB-KW"/>
</dbReference>
<sequence length="892" mass="99877">MCDHENVTIAHFRRKFWSWLRDAHGEEKVFQTWHKHIRLQDFRTLVAVNVEFLWKESWDIDGQSAGTAEPTALRKHPLWSEIHPDRLKAIPAQPVNYDGLTVVTPFAYYCFQSLYFADMLGMHTVAEELCERVDTRKASLGLTPLCSEDFPAEKLVKMQPLREVVDVQAGDVVVVTADKTGDWKLSTADFWYAYMNQYDFVALKNHHFSCCHQDGFIDRSVVNYTIGDAVLVHTEHDSRGRNCEPAIIVGLFCEQGRDRVLLHRLEYAKGKTEKARPNEVILTGQEYVRPRDDIVRPCQIRVFDRDQVLAGDIPTPYDRDGTGDYFYIAGDRRIAGLALNQSWNPRHDTSGTKLTGLGIFCGGGTFDRGLEEGGAVQFRYAVDLAEKALHSYRANDAEPDRTAYYLGSVNEYLKAAMLSRKRDLVAQPGTVDLISAGSPCQGFSRMQRDQQSDQSRRNASMVASVISYVDVYAPRYLVLENVVAMTNNVKGRGEQNVFSQMIAALVGLGYQVQQFLMDAYYYGSSQGRSRVFIIATAPTCNVLEQPEYTHRRPAHLEKRHSLGRCSNGKPFGSRREDAYTPFAQVSARDSVMDLPVIHDGQPLLCPSYPDHRVATEETATNRLRMAVVPQRPYGMSLVKAAQAGLVRGEPLEYLQGKNRIKCGPASKAYTRVIPDIPFPTILTKLCVGDGINGQSVHWHENRVLTIMEARRAQGYPDYEVLVGTAVDRMKIVGNSVDRKVALVLGLAVRDSWLKSPPVNKVAIIESAADKSPAGLGGAEQDYAEFHTDRTGISAPPFILPYNDYNEEEAAAPADDTTYHGDETWDSPNDSPVDNRSVKMALNLSQHDLESIRIGGFKRIHGLLRAAARQTLQGSSRAGHEEEMMHASNTHVR</sequence>
<evidence type="ECO:0000313" key="9">
    <source>
        <dbReference type="Proteomes" id="UP000799539"/>
    </source>
</evidence>
<dbReference type="OrthoDB" id="5376140at2759"/>
<organism evidence="8 9">
    <name type="scientific">Cercospora zeae-maydis SCOH1-5</name>
    <dbReference type="NCBI Taxonomy" id="717836"/>
    <lineage>
        <taxon>Eukaryota</taxon>
        <taxon>Fungi</taxon>
        <taxon>Dikarya</taxon>
        <taxon>Ascomycota</taxon>
        <taxon>Pezizomycotina</taxon>
        <taxon>Dothideomycetes</taxon>
        <taxon>Dothideomycetidae</taxon>
        <taxon>Mycosphaerellales</taxon>
        <taxon>Mycosphaerellaceae</taxon>
        <taxon>Cercospora</taxon>
    </lineage>
</organism>
<dbReference type="AlphaFoldDB" id="A0A6A6FJR5"/>
<evidence type="ECO:0000256" key="6">
    <source>
        <dbReference type="SAM" id="MobiDB-lite"/>
    </source>
</evidence>
<dbReference type="SUPFAM" id="SSF53335">
    <property type="entry name" value="S-adenosyl-L-methionine-dependent methyltransferases"/>
    <property type="match status" value="1"/>
</dbReference>
<feature type="region of interest" description="Disordered" evidence="6">
    <location>
        <begin position="871"/>
        <end position="892"/>
    </location>
</feature>
<keyword evidence="4 5" id="KW-0949">S-adenosyl-L-methionine</keyword>
<dbReference type="Gene3D" id="3.40.50.150">
    <property type="entry name" value="Vaccinia Virus protein VP39"/>
    <property type="match status" value="1"/>
</dbReference>
<feature type="active site" evidence="5">
    <location>
        <position position="440"/>
    </location>
</feature>
<accession>A0A6A6FJR5</accession>
<evidence type="ECO:0000259" key="7">
    <source>
        <dbReference type="Pfam" id="PF25423"/>
    </source>
</evidence>
<dbReference type="InterPro" id="IPR018117">
    <property type="entry name" value="C5_DNA_meth_AS"/>
</dbReference>
<dbReference type="PROSITE" id="PS00094">
    <property type="entry name" value="C5_MTASE_1"/>
    <property type="match status" value="1"/>
</dbReference>
<dbReference type="InterPro" id="IPR057215">
    <property type="entry name" value="DUF7893"/>
</dbReference>
<evidence type="ECO:0000256" key="3">
    <source>
        <dbReference type="ARBA" id="ARBA00022679"/>
    </source>
</evidence>
<dbReference type="PANTHER" id="PTHR10629">
    <property type="entry name" value="CYTOSINE-SPECIFIC METHYLTRANSFERASE"/>
    <property type="match status" value="1"/>
</dbReference>